<reference evidence="1" key="1">
    <citation type="submission" date="2018-02" db="EMBL/GenBank/DDBJ databases">
        <title>Rhizophora mucronata_Transcriptome.</title>
        <authorList>
            <person name="Meera S.P."/>
            <person name="Sreeshan A."/>
            <person name="Augustine A."/>
        </authorList>
    </citation>
    <scope>NUCLEOTIDE SEQUENCE</scope>
    <source>
        <tissue evidence="1">Leaf</tissue>
    </source>
</reference>
<protein>
    <submittedName>
        <fullName evidence="1">Uncharacterized protein</fullName>
    </submittedName>
</protein>
<dbReference type="EMBL" id="GGEC01038382">
    <property type="protein sequence ID" value="MBX18866.1"/>
    <property type="molecule type" value="Transcribed_RNA"/>
</dbReference>
<accession>A0A2P2LLN3</accession>
<name>A0A2P2LLN3_RHIMU</name>
<evidence type="ECO:0000313" key="1">
    <source>
        <dbReference type="EMBL" id="MBX18866.1"/>
    </source>
</evidence>
<organism evidence="1">
    <name type="scientific">Rhizophora mucronata</name>
    <name type="common">Asiatic mangrove</name>
    <dbReference type="NCBI Taxonomy" id="61149"/>
    <lineage>
        <taxon>Eukaryota</taxon>
        <taxon>Viridiplantae</taxon>
        <taxon>Streptophyta</taxon>
        <taxon>Embryophyta</taxon>
        <taxon>Tracheophyta</taxon>
        <taxon>Spermatophyta</taxon>
        <taxon>Magnoliopsida</taxon>
        <taxon>eudicotyledons</taxon>
        <taxon>Gunneridae</taxon>
        <taxon>Pentapetalae</taxon>
        <taxon>rosids</taxon>
        <taxon>fabids</taxon>
        <taxon>Malpighiales</taxon>
        <taxon>Rhizophoraceae</taxon>
        <taxon>Rhizophora</taxon>
    </lineage>
</organism>
<proteinExistence type="predicted"/>
<dbReference type="AlphaFoldDB" id="A0A2P2LLN3"/>
<sequence>MFLKFSISIAIPLLFFQMVLSHGNHRLLLSLVVTRSTQMMLLGNK</sequence>